<keyword evidence="3" id="KW-1185">Reference proteome</keyword>
<dbReference type="Gene3D" id="3.40.50.1820">
    <property type="entry name" value="alpha/beta hydrolase"/>
    <property type="match status" value="1"/>
</dbReference>
<feature type="non-terminal residue" evidence="2">
    <location>
        <position position="1"/>
    </location>
</feature>
<protein>
    <submittedName>
        <fullName evidence="2">Endothelial lipase</fullName>
    </submittedName>
</protein>
<feature type="region of interest" description="Disordered" evidence="1">
    <location>
        <begin position="60"/>
        <end position="82"/>
    </location>
</feature>
<evidence type="ECO:0000313" key="3">
    <source>
        <dbReference type="Proteomes" id="UP000094527"/>
    </source>
</evidence>
<reference evidence="2 3" key="1">
    <citation type="journal article" date="2016" name="Genome Biol. Evol.">
        <title>Gene Family Evolution Reflects Adaptation to Soil Environmental Stressors in the Genome of the Collembolan Orchesella cincta.</title>
        <authorList>
            <person name="Faddeeva-Vakhrusheva A."/>
            <person name="Derks M.F."/>
            <person name="Anvar S.Y."/>
            <person name="Agamennone V."/>
            <person name="Suring W."/>
            <person name="Smit S."/>
            <person name="van Straalen N.M."/>
            <person name="Roelofs D."/>
        </authorList>
    </citation>
    <scope>NUCLEOTIDE SEQUENCE [LARGE SCALE GENOMIC DNA]</scope>
    <source>
        <tissue evidence="2">Mixed pool</tissue>
    </source>
</reference>
<dbReference type="EMBL" id="LJIJ01000409">
    <property type="protein sequence ID" value="ODM97811.1"/>
    <property type="molecule type" value="Genomic_DNA"/>
</dbReference>
<organism evidence="2 3">
    <name type="scientific">Orchesella cincta</name>
    <name type="common">Springtail</name>
    <name type="synonym">Podura cincta</name>
    <dbReference type="NCBI Taxonomy" id="48709"/>
    <lineage>
        <taxon>Eukaryota</taxon>
        <taxon>Metazoa</taxon>
        <taxon>Ecdysozoa</taxon>
        <taxon>Arthropoda</taxon>
        <taxon>Hexapoda</taxon>
        <taxon>Collembola</taxon>
        <taxon>Entomobryomorpha</taxon>
        <taxon>Entomobryoidea</taxon>
        <taxon>Orchesellidae</taxon>
        <taxon>Orchesellinae</taxon>
        <taxon>Orchesella</taxon>
    </lineage>
</organism>
<evidence type="ECO:0000313" key="2">
    <source>
        <dbReference type="EMBL" id="ODM97811.1"/>
    </source>
</evidence>
<dbReference type="Proteomes" id="UP000094527">
    <property type="component" value="Unassembled WGS sequence"/>
</dbReference>
<feature type="compositionally biased region" description="Basic and acidic residues" evidence="1">
    <location>
        <begin position="60"/>
        <end position="79"/>
    </location>
</feature>
<dbReference type="AlphaFoldDB" id="A0A1D2MXZ4"/>
<name>A0A1D2MXZ4_ORCCI</name>
<evidence type="ECO:0000256" key="1">
    <source>
        <dbReference type="SAM" id="MobiDB-lite"/>
    </source>
</evidence>
<sequence length="116" mass="13344">NSDSFPQPGCEEKNQTLGRVIPYALRNLIGSCDHHRAVDFYSASITNQNFIGCKFQSTDTDKDNHHHDHNDGTDQQQRDKPRRFHKCSKECDPFAVFGEHVNHSVRGEYCLILKLE</sequence>
<gene>
    <name evidence="2" type="ORF">Ocin01_08875</name>
</gene>
<dbReference type="InterPro" id="IPR029058">
    <property type="entry name" value="AB_hydrolase_fold"/>
</dbReference>
<comment type="caution">
    <text evidence="2">The sequence shown here is derived from an EMBL/GenBank/DDBJ whole genome shotgun (WGS) entry which is preliminary data.</text>
</comment>
<proteinExistence type="predicted"/>
<accession>A0A1D2MXZ4</accession>